<gene>
    <name evidence="5" type="ORF">SAMN02745217_00573</name>
</gene>
<dbReference type="PANTHER" id="PTHR38445:SF9">
    <property type="entry name" value="HTH-TYPE TRANSCRIPTIONAL REPRESSOR YTRA"/>
    <property type="match status" value="1"/>
</dbReference>
<dbReference type="CDD" id="cd07377">
    <property type="entry name" value="WHTH_GntR"/>
    <property type="match status" value="1"/>
</dbReference>
<dbReference type="PROSITE" id="PS50949">
    <property type="entry name" value="HTH_GNTR"/>
    <property type="match status" value="1"/>
</dbReference>
<dbReference type="InterPro" id="IPR000524">
    <property type="entry name" value="Tscrpt_reg_HTH_GntR"/>
</dbReference>
<dbReference type="EMBL" id="FRFD01000003">
    <property type="protein sequence ID" value="SHO44376.1"/>
    <property type="molecule type" value="Genomic_DNA"/>
</dbReference>
<organism evidence="5 6">
    <name type="scientific">Anaerocolumna xylanovorans DSM 12503</name>
    <dbReference type="NCBI Taxonomy" id="1121345"/>
    <lineage>
        <taxon>Bacteria</taxon>
        <taxon>Bacillati</taxon>
        <taxon>Bacillota</taxon>
        <taxon>Clostridia</taxon>
        <taxon>Lachnospirales</taxon>
        <taxon>Lachnospiraceae</taxon>
        <taxon>Anaerocolumna</taxon>
    </lineage>
</organism>
<dbReference type="InterPro" id="IPR036390">
    <property type="entry name" value="WH_DNA-bd_sf"/>
</dbReference>
<evidence type="ECO:0000259" key="4">
    <source>
        <dbReference type="PROSITE" id="PS50949"/>
    </source>
</evidence>
<dbReference type="GO" id="GO:0003677">
    <property type="term" value="F:DNA binding"/>
    <property type="evidence" value="ECO:0007669"/>
    <property type="project" value="UniProtKB-KW"/>
</dbReference>
<dbReference type="AlphaFoldDB" id="A0A1M7XZ05"/>
<protein>
    <submittedName>
        <fullName evidence="5">Transcriptional regulator, GntR family</fullName>
    </submittedName>
</protein>
<dbReference type="STRING" id="1121345.SAMN02745217_00573"/>
<name>A0A1M7XZ05_9FIRM</name>
<dbReference type="GO" id="GO:0003700">
    <property type="term" value="F:DNA-binding transcription factor activity"/>
    <property type="evidence" value="ECO:0007669"/>
    <property type="project" value="InterPro"/>
</dbReference>
<dbReference type="PANTHER" id="PTHR38445">
    <property type="entry name" value="HTH-TYPE TRANSCRIPTIONAL REPRESSOR YTRA"/>
    <property type="match status" value="1"/>
</dbReference>
<proteinExistence type="predicted"/>
<dbReference type="SUPFAM" id="SSF46785">
    <property type="entry name" value="Winged helix' DNA-binding domain"/>
    <property type="match status" value="1"/>
</dbReference>
<feature type="domain" description="HTH gntR-type" evidence="4">
    <location>
        <begin position="56"/>
        <end position="124"/>
    </location>
</feature>
<dbReference type="Gene3D" id="1.10.10.10">
    <property type="entry name" value="Winged helix-like DNA-binding domain superfamily/Winged helix DNA-binding domain"/>
    <property type="match status" value="1"/>
</dbReference>
<evidence type="ECO:0000256" key="2">
    <source>
        <dbReference type="ARBA" id="ARBA00023125"/>
    </source>
</evidence>
<dbReference type="InterPro" id="IPR036388">
    <property type="entry name" value="WH-like_DNA-bd_sf"/>
</dbReference>
<evidence type="ECO:0000256" key="3">
    <source>
        <dbReference type="ARBA" id="ARBA00023163"/>
    </source>
</evidence>
<reference evidence="5 6" key="1">
    <citation type="submission" date="2016-12" db="EMBL/GenBank/DDBJ databases">
        <authorList>
            <person name="Song W.-J."/>
            <person name="Kurnit D.M."/>
        </authorList>
    </citation>
    <scope>NUCLEOTIDE SEQUENCE [LARGE SCALE GENOMIC DNA]</scope>
    <source>
        <strain evidence="5 6">DSM 12503</strain>
    </source>
</reference>
<sequence>MQTGNLSRKKKLVVIDNQFFLYYTNCINSNSTLHIQVWITQRKECLMIIIDYKDRRPIYEQVEERFEELILKGGLLPKEQLPSVRNLAMELSINPNTIQRAYMELERKGFIYTVKGRGSFIADTEHLVDIRKNDLLCSVAEILREAKEIGIEKDQVIKKVEEVYEK</sequence>
<evidence type="ECO:0000313" key="6">
    <source>
        <dbReference type="Proteomes" id="UP000184612"/>
    </source>
</evidence>
<keyword evidence="1" id="KW-0805">Transcription regulation</keyword>
<keyword evidence="2" id="KW-0238">DNA-binding</keyword>
<evidence type="ECO:0000256" key="1">
    <source>
        <dbReference type="ARBA" id="ARBA00023015"/>
    </source>
</evidence>
<accession>A0A1M7XZ05</accession>
<dbReference type="Pfam" id="PF00392">
    <property type="entry name" value="GntR"/>
    <property type="match status" value="1"/>
</dbReference>
<keyword evidence="6" id="KW-1185">Reference proteome</keyword>
<keyword evidence="3" id="KW-0804">Transcription</keyword>
<dbReference type="SMART" id="SM00345">
    <property type="entry name" value="HTH_GNTR"/>
    <property type="match status" value="1"/>
</dbReference>
<evidence type="ECO:0000313" key="5">
    <source>
        <dbReference type="EMBL" id="SHO44376.1"/>
    </source>
</evidence>
<dbReference type="Proteomes" id="UP000184612">
    <property type="component" value="Unassembled WGS sequence"/>
</dbReference>